<dbReference type="EMBL" id="MAAO01000005">
    <property type="protein sequence ID" value="OUR97863.1"/>
    <property type="molecule type" value="Genomic_DNA"/>
</dbReference>
<evidence type="ECO:0000313" key="3">
    <source>
        <dbReference type="Proteomes" id="UP000196531"/>
    </source>
</evidence>
<dbReference type="PANTHER" id="PTHR28208:SF1">
    <property type="entry name" value="FILAMENT ORGANIZATION PROTEIN APP1-LIKE, PUTATIVE (AFU_ORTHOLOGUE AFUA_1G06650)-RELATED"/>
    <property type="match status" value="1"/>
</dbReference>
<dbReference type="GO" id="GO:0008195">
    <property type="term" value="F:phosphatidate phosphatase activity"/>
    <property type="evidence" value="ECO:0007669"/>
    <property type="project" value="InterPro"/>
</dbReference>
<dbReference type="AlphaFoldDB" id="A0A1Y5FFC7"/>
<comment type="caution">
    <text evidence="2">The sequence shown here is derived from an EMBL/GenBank/DDBJ whole genome shotgun (WGS) entry which is preliminary data.</text>
</comment>
<dbReference type="PANTHER" id="PTHR28208">
    <property type="entry name" value="PHOSPHATIDATE PHOSPHATASE APP1"/>
    <property type="match status" value="1"/>
</dbReference>
<protein>
    <recommendedName>
        <fullName evidence="1">Phosphatidate phosphatase APP1 catalytic domain-containing protein</fullName>
    </recommendedName>
</protein>
<organism evidence="2 3">
    <name type="scientific">Halobacteriovorax marinus</name>
    <dbReference type="NCBI Taxonomy" id="97084"/>
    <lineage>
        <taxon>Bacteria</taxon>
        <taxon>Pseudomonadati</taxon>
        <taxon>Bdellovibrionota</taxon>
        <taxon>Bacteriovoracia</taxon>
        <taxon>Bacteriovoracales</taxon>
        <taxon>Halobacteriovoraceae</taxon>
        <taxon>Halobacteriovorax</taxon>
    </lineage>
</organism>
<name>A0A1Y5FFC7_9BACT</name>
<accession>A0A1Y5FFC7</accession>
<evidence type="ECO:0000259" key="1">
    <source>
        <dbReference type="Pfam" id="PF09949"/>
    </source>
</evidence>
<dbReference type="InterPro" id="IPR019236">
    <property type="entry name" value="APP1_cat"/>
</dbReference>
<reference evidence="3" key="1">
    <citation type="journal article" date="2017" name="Proc. Natl. Acad. Sci. U.S.A.">
        <title>Simulation of Deepwater Horizon oil plume reveals substrate specialization within a complex community of hydrocarbon-degraders.</title>
        <authorList>
            <person name="Hu P."/>
            <person name="Dubinsky E.A."/>
            <person name="Probst A.J."/>
            <person name="Wang J."/>
            <person name="Sieber C.M.K."/>
            <person name="Tom L.M."/>
            <person name="Gardinali P."/>
            <person name="Banfield J.F."/>
            <person name="Atlas R.M."/>
            <person name="Andersen G.L."/>
        </authorList>
    </citation>
    <scope>NUCLEOTIDE SEQUENCE [LARGE SCALE GENOMIC DNA]</scope>
</reference>
<sequence length="274" mass="31277">MSFSLNAKVMMISDIDDTIKRSHILGYMTGGVRTTNPFIGMPELYMAFQCHAEETKISKKFCLSKRGMVHSNKRWVSYVTGAVGRLQLFGREFISRSKFPTGTVAGRTANLSTLNFKAKEISEIISTQDFDFILIGDNGQHDVAAYKKVTDRFSSKNIVTFIHQLYSVYEEDKAKRGVKLAKGQIAYLTASDLALEFYARGWIDYEDVLKVSKKVFSYINSRDDDIYEKVIPSWTKCAAFVKSYKRPSVSIDSQLDDTLKRIEKRLNSLCRGRW</sequence>
<proteinExistence type="predicted"/>
<evidence type="ECO:0000313" key="2">
    <source>
        <dbReference type="EMBL" id="OUR97863.1"/>
    </source>
</evidence>
<dbReference type="InterPro" id="IPR052935">
    <property type="entry name" value="Mg2+_PAP"/>
</dbReference>
<gene>
    <name evidence="2" type="ORF">A9Q84_06605</name>
</gene>
<dbReference type="Pfam" id="PF09949">
    <property type="entry name" value="APP1_cat"/>
    <property type="match status" value="1"/>
</dbReference>
<dbReference type="Proteomes" id="UP000196531">
    <property type="component" value="Unassembled WGS sequence"/>
</dbReference>
<feature type="domain" description="Phosphatidate phosphatase APP1 catalytic" evidence="1">
    <location>
        <begin position="10"/>
        <end position="162"/>
    </location>
</feature>